<feature type="transmembrane region" description="Helical" evidence="1">
    <location>
        <begin position="218"/>
        <end position="239"/>
    </location>
</feature>
<accession>A0A9N9RZG2</accession>
<evidence type="ECO:0000256" key="1">
    <source>
        <dbReference type="SAM" id="Phobius"/>
    </source>
</evidence>
<evidence type="ECO:0000313" key="2">
    <source>
        <dbReference type="EMBL" id="CAG9806983.1"/>
    </source>
</evidence>
<keyword evidence="1" id="KW-0812">Transmembrane</keyword>
<proteinExistence type="predicted"/>
<name>A0A9N9RZG2_9DIPT</name>
<reference evidence="2" key="2">
    <citation type="submission" date="2022-10" db="EMBL/GenBank/DDBJ databases">
        <authorList>
            <consortium name="ENA_rothamsted_submissions"/>
            <consortium name="culmorum"/>
            <person name="King R."/>
        </authorList>
    </citation>
    <scope>NUCLEOTIDE SEQUENCE</scope>
</reference>
<evidence type="ECO:0000313" key="3">
    <source>
        <dbReference type="Proteomes" id="UP001153620"/>
    </source>
</evidence>
<protein>
    <submittedName>
        <fullName evidence="2">Uncharacterized protein</fullName>
    </submittedName>
</protein>
<feature type="transmembrane region" description="Helical" evidence="1">
    <location>
        <begin position="12"/>
        <end position="32"/>
    </location>
</feature>
<gene>
    <name evidence="2" type="ORF">CHIRRI_LOCUS9835</name>
</gene>
<dbReference type="Proteomes" id="UP001153620">
    <property type="component" value="Chromosome 3"/>
</dbReference>
<organism evidence="2 3">
    <name type="scientific">Chironomus riparius</name>
    <dbReference type="NCBI Taxonomy" id="315576"/>
    <lineage>
        <taxon>Eukaryota</taxon>
        <taxon>Metazoa</taxon>
        <taxon>Ecdysozoa</taxon>
        <taxon>Arthropoda</taxon>
        <taxon>Hexapoda</taxon>
        <taxon>Insecta</taxon>
        <taxon>Pterygota</taxon>
        <taxon>Neoptera</taxon>
        <taxon>Endopterygota</taxon>
        <taxon>Diptera</taxon>
        <taxon>Nematocera</taxon>
        <taxon>Chironomoidea</taxon>
        <taxon>Chironomidae</taxon>
        <taxon>Chironominae</taxon>
        <taxon>Chironomus</taxon>
    </lineage>
</organism>
<keyword evidence="3" id="KW-1185">Reference proteome</keyword>
<dbReference type="AlphaFoldDB" id="A0A9N9RZG2"/>
<sequence>MMCIQLTDYLAILYLMFQFVYECLKMFMISFFPHYGMIGSIYIMSSTFPDLAFTPIEQVRFKEIIYDRRDAYNGHIKPKFDLVSQDRFIKFKPFNDSIKWILKELKTTENLGSLLITSENGLPCVILRSVVNFPRLTINTFLTSLGPIAERWRVLSMSQLNQNEFDVIFQVDANGYDTVLRQNWIPFGHNKIEIHLERIVKPRIITCGGLSIEEPNQFFYAAFFMTILLGISTFGLMAVF</sequence>
<keyword evidence="1" id="KW-1133">Transmembrane helix</keyword>
<dbReference type="EMBL" id="OU895879">
    <property type="protein sequence ID" value="CAG9806983.1"/>
    <property type="molecule type" value="Genomic_DNA"/>
</dbReference>
<reference evidence="2" key="1">
    <citation type="submission" date="2022-01" db="EMBL/GenBank/DDBJ databases">
        <authorList>
            <person name="King R."/>
        </authorList>
    </citation>
    <scope>NUCLEOTIDE SEQUENCE</scope>
</reference>
<keyword evidence="1" id="KW-0472">Membrane</keyword>